<dbReference type="SUPFAM" id="SSF55874">
    <property type="entry name" value="ATPase domain of HSP90 chaperone/DNA topoisomerase II/histidine kinase"/>
    <property type="match status" value="1"/>
</dbReference>
<feature type="transmembrane region" description="Helical" evidence="1">
    <location>
        <begin position="20"/>
        <end position="41"/>
    </location>
</feature>
<keyword evidence="1" id="KW-0812">Transmembrane</keyword>
<dbReference type="KEGG" id="ster:AOA14_08705"/>
<protein>
    <submittedName>
        <fullName evidence="4">Uncharacterized protein</fullName>
    </submittedName>
</protein>
<evidence type="ECO:0000256" key="1">
    <source>
        <dbReference type="SAM" id="Phobius"/>
    </source>
</evidence>
<evidence type="ECO:0000259" key="3">
    <source>
        <dbReference type="Pfam" id="PF06580"/>
    </source>
</evidence>
<dbReference type="InterPro" id="IPR036890">
    <property type="entry name" value="HATPase_C_sf"/>
</dbReference>
<dbReference type="Pfam" id="PF02518">
    <property type="entry name" value="HATPase_c"/>
    <property type="match status" value="1"/>
</dbReference>
<name>A0A142VY86_9SPHN</name>
<feature type="transmembrane region" description="Helical" evidence="1">
    <location>
        <begin position="122"/>
        <end position="144"/>
    </location>
</feature>
<feature type="transmembrane region" description="Helical" evidence="1">
    <location>
        <begin position="78"/>
        <end position="102"/>
    </location>
</feature>
<dbReference type="Proteomes" id="UP000076234">
    <property type="component" value="Chromosome"/>
</dbReference>
<sequence>MQDRSFIACAAASPAARVSLILWGFGFALVAILAGLMGRGFLVQAMIQLPLCLTALSLAMALFFLWQRLEPAAPALRWPSILVGCLCAGALQSALDLVLYRWLTDTLFPEWQSWTNIDFRRIGFVFILYTWTFCLNVTLFWALGISERAKKQEMLAAAAEARAQDARIEALRFQLNPHFLLNTLNAISSLIVQGRPDDADAMTMKLATFFQINLGGDVKTPIALADEIATIEAYLDMEAIRFGERLKVEIDCPADLGNASVPGFILQPLVENAVKYAVASSRLGATISIVARAADDMLTICVSDDGRAELPGPENGTGVGLRNIRDRLAVLYGERGQLHTSASESGFTATLHIPLMPCQARGSRALMQVTARSPSYSRRAFGGRS</sequence>
<feature type="transmembrane region" description="Helical" evidence="1">
    <location>
        <begin position="47"/>
        <end position="66"/>
    </location>
</feature>
<keyword evidence="1" id="KW-1133">Transmembrane helix</keyword>
<dbReference type="InterPro" id="IPR003594">
    <property type="entry name" value="HATPase_dom"/>
</dbReference>
<dbReference type="GO" id="GO:0000155">
    <property type="term" value="F:phosphorelay sensor kinase activity"/>
    <property type="evidence" value="ECO:0007669"/>
    <property type="project" value="InterPro"/>
</dbReference>
<dbReference type="InterPro" id="IPR010559">
    <property type="entry name" value="Sig_transdc_His_kin_internal"/>
</dbReference>
<dbReference type="GO" id="GO:0016020">
    <property type="term" value="C:membrane"/>
    <property type="evidence" value="ECO:0007669"/>
    <property type="project" value="InterPro"/>
</dbReference>
<dbReference type="Pfam" id="PF06580">
    <property type="entry name" value="His_kinase"/>
    <property type="match status" value="1"/>
</dbReference>
<organism evidence="4 5">
    <name type="scientific">Sphingopyxis terrae subsp. terrae NBRC 15098</name>
    <dbReference type="NCBI Taxonomy" id="1219058"/>
    <lineage>
        <taxon>Bacteria</taxon>
        <taxon>Pseudomonadati</taxon>
        <taxon>Pseudomonadota</taxon>
        <taxon>Alphaproteobacteria</taxon>
        <taxon>Sphingomonadales</taxon>
        <taxon>Sphingomonadaceae</taxon>
        <taxon>Sphingopyxis</taxon>
    </lineage>
</organism>
<dbReference type="EMBL" id="CP013342">
    <property type="protein sequence ID" value="AMU94679.1"/>
    <property type="molecule type" value="Genomic_DNA"/>
</dbReference>
<dbReference type="Gene3D" id="3.30.565.10">
    <property type="entry name" value="Histidine kinase-like ATPase, C-terminal domain"/>
    <property type="match status" value="1"/>
</dbReference>
<evidence type="ECO:0000313" key="5">
    <source>
        <dbReference type="Proteomes" id="UP000076234"/>
    </source>
</evidence>
<keyword evidence="1" id="KW-0472">Membrane</keyword>
<dbReference type="AlphaFoldDB" id="A0A142VY86"/>
<dbReference type="RefSeq" id="WP_062901496.1">
    <property type="nucleotide sequence ID" value="NZ_CP013342.1"/>
</dbReference>
<accession>A0A142VY86</accession>
<reference evidence="5" key="1">
    <citation type="submission" date="2015-11" db="EMBL/GenBank/DDBJ databases">
        <title>Complete genome sequence of a polyethylene glycol-degrading strain Sphingopyxis terrae strain 203-1 (NBRC 15098).</title>
        <authorList>
            <person name="Yoshiyuki O."/>
            <person name="Shouta N."/>
            <person name="Nagata Y."/>
            <person name="Numata M."/>
            <person name="Tsuchikane K."/>
            <person name="Hosoyama A."/>
            <person name="Yamazoe A."/>
            <person name="Tsuda M."/>
            <person name="Fujita N."/>
            <person name="Kawai F."/>
        </authorList>
    </citation>
    <scope>NUCLEOTIDE SEQUENCE [LARGE SCALE GENOMIC DNA]</scope>
    <source>
        <strain evidence="5">203-1</strain>
    </source>
</reference>
<gene>
    <name evidence="4" type="ORF">AOA14_08705</name>
</gene>
<feature type="domain" description="Signal transduction histidine kinase internal region" evidence="3">
    <location>
        <begin position="166"/>
        <end position="246"/>
    </location>
</feature>
<feature type="domain" description="Histidine kinase/HSP90-like ATPase" evidence="2">
    <location>
        <begin position="265"/>
        <end position="355"/>
    </location>
</feature>
<evidence type="ECO:0000313" key="4">
    <source>
        <dbReference type="EMBL" id="AMU94679.1"/>
    </source>
</evidence>
<evidence type="ECO:0000259" key="2">
    <source>
        <dbReference type="Pfam" id="PF02518"/>
    </source>
</evidence>
<proteinExistence type="predicted"/>
<dbReference type="PANTHER" id="PTHR34220:SF7">
    <property type="entry name" value="SENSOR HISTIDINE KINASE YPDA"/>
    <property type="match status" value="1"/>
</dbReference>
<dbReference type="InterPro" id="IPR050640">
    <property type="entry name" value="Bact_2-comp_sensor_kinase"/>
</dbReference>
<dbReference type="PANTHER" id="PTHR34220">
    <property type="entry name" value="SENSOR HISTIDINE KINASE YPDA"/>
    <property type="match status" value="1"/>
</dbReference>
<dbReference type="STRING" id="1219058.AOA14_08705"/>
<reference evidence="4 5" key="2">
    <citation type="journal article" date="2016" name="Genome Announc.">
        <title>Complete Genome Sequence of Sphingopyxis terrae Strain 203-1 (NBRC 111660), a Polyethylene Glycol Degrader.</title>
        <authorList>
            <person name="Ohtsubo Y."/>
            <person name="Nonoyama S."/>
            <person name="Nagata Y."/>
            <person name="Numata M."/>
            <person name="Tsuchikane K."/>
            <person name="Hosoyama A."/>
            <person name="Yamazoe A."/>
            <person name="Tsuda M."/>
            <person name="Fujita N."/>
            <person name="Kawai F."/>
        </authorList>
    </citation>
    <scope>NUCLEOTIDE SEQUENCE [LARGE SCALE GENOMIC DNA]</scope>
    <source>
        <strain evidence="4 5">203-1</strain>
    </source>
</reference>